<gene>
    <name evidence="1" type="ORF">DGYR_LOCUS2172</name>
</gene>
<dbReference type="Pfam" id="PF10294">
    <property type="entry name" value="Methyltransf_16"/>
    <property type="match status" value="1"/>
</dbReference>
<dbReference type="InterPro" id="IPR019410">
    <property type="entry name" value="Methyltransf_16"/>
</dbReference>
<sequence length="232" mass="26873">MSLVLWKYDNPRVDYRTDEIHISLFNNRLTFYQDTNINITQRQNTAYKLWDGSYLLAKFLESKIHFGSCYWKAKNVIELGSGCGLVSLAAWLLGAKVIATDLPQVLSHTRACITKNVKSIASNKSLNCDKIFVDDYTWGKSKQFKSFSNFQVILASDVIYERENLNDLIQALKDLSNKETAIWISYKPRGLGEDVFFDLINNDFEINHIKKCELPQEFQQSQYKIINMKRTS</sequence>
<organism evidence="1 2">
    <name type="scientific">Dimorphilus gyrociliatus</name>
    <dbReference type="NCBI Taxonomy" id="2664684"/>
    <lineage>
        <taxon>Eukaryota</taxon>
        <taxon>Metazoa</taxon>
        <taxon>Spiralia</taxon>
        <taxon>Lophotrochozoa</taxon>
        <taxon>Annelida</taxon>
        <taxon>Polychaeta</taxon>
        <taxon>Polychaeta incertae sedis</taxon>
        <taxon>Dinophilidae</taxon>
        <taxon>Dimorphilus</taxon>
    </lineage>
</organism>
<evidence type="ECO:0000313" key="2">
    <source>
        <dbReference type="Proteomes" id="UP000549394"/>
    </source>
</evidence>
<proteinExistence type="predicted"/>
<dbReference type="InterPro" id="IPR029063">
    <property type="entry name" value="SAM-dependent_MTases_sf"/>
</dbReference>
<name>A0A7I8VA66_9ANNE</name>
<dbReference type="AlphaFoldDB" id="A0A7I8VA66"/>
<dbReference type="SUPFAM" id="SSF53335">
    <property type="entry name" value="S-adenosyl-L-methionine-dependent methyltransferases"/>
    <property type="match status" value="1"/>
</dbReference>
<keyword evidence="2" id="KW-1185">Reference proteome</keyword>
<reference evidence="1 2" key="1">
    <citation type="submission" date="2020-08" db="EMBL/GenBank/DDBJ databases">
        <authorList>
            <person name="Hejnol A."/>
        </authorList>
    </citation>
    <scope>NUCLEOTIDE SEQUENCE [LARGE SCALE GENOMIC DNA]</scope>
</reference>
<protein>
    <submittedName>
        <fullName evidence="1">Uncharacterized protein</fullName>
    </submittedName>
</protein>
<dbReference type="EMBL" id="CAJFCJ010000003">
    <property type="protein sequence ID" value="CAD5113131.1"/>
    <property type="molecule type" value="Genomic_DNA"/>
</dbReference>
<dbReference type="PANTHER" id="PTHR14614">
    <property type="entry name" value="HEPATOCELLULAR CARCINOMA-ASSOCIATED ANTIGEN"/>
    <property type="match status" value="1"/>
</dbReference>
<dbReference type="Gene3D" id="3.40.50.150">
    <property type="entry name" value="Vaccinia Virus protein VP39"/>
    <property type="match status" value="1"/>
</dbReference>
<dbReference type="Proteomes" id="UP000549394">
    <property type="component" value="Unassembled WGS sequence"/>
</dbReference>
<comment type="caution">
    <text evidence="1">The sequence shown here is derived from an EMBL/GenBank/DDBJ whole genome shotgun (WGS) entry which is preliminary data.</text>
</comment>
<dbReference type="OrthoDB" id="413520at2759"/>
<accession>A0A7I8VA66</accession>
<evidence type="ECO:0000313" key="1">
    <source>
        <dbReference type="EMBL" id="CAD5113131.1"/>
    </source>
</evidence>
<dbReference type="PANTHER" id="PTHR14614:SF109">
    <property type="entry name" value="RIBOSOMAL LYSINE N-METHYLTRANSFERASE 5"/>
    <property type="match status" value="1"/>
</dbReference>